<keyword evidence="4" id="KW-1185">Reference proteome</keyword>
<keyword evidence="1" id="KW-0472">Membrane</keyword>
<dbReference type="Proteomes" id="UP000522688">
    <property type="component" value="Unassembled WGS sequence"/>
</dbReference>
<evidence type="ECO:0000313" key="3">
    <source>
        <dbReference type="EMBL" id="MBA8811857.1"/>
    </source>
</evidence>
<feature type="transmembrane region" description="Helical" evidence="1">
    <location>
        <begin position="61"/>
        <end position="82"/>
    </location>
</feature>
<evidence type="ECO:0000313" key="2">
    <source>
        <dbReference type="EMBL" id="GEK84426.1"/>
    </source>
</evidence>
<comment type="caution">
    <text evidence="3">The sequence shown here is derived from an EMBL/GenBank/DDBJ whole genome shotgun (WGS) entry which is preliminary data.</text>
</comment>
<dbReference type="OrthoDB" id="5123397at2"/>
<dbReference type="AlphaFoldDB" id="A0A7W3PHL6"/>
<protein>
    <recommendedName>
        <fullName evidence="6">Alkaline shock response membrane anchor protein AmaP</fullName>
    </recommendedName>
</protein>
<evidence type="ECO:0008006" key="6">
    <source>
        <dbReference type="Google" id="ProtNLM"/>
    </source>
</evidence>
<dbReference type="RefSeq" id="WP_146856747.1">
    <property type="nucleotide sequence ID" value="NZ_BAAAHR010000007.1"/>
</dbReference>
<dbReference type="Proteomes" id="UP000321154">
    <property type="component" value="Unassembled WGS sequence"/>
</dbReference>
<evidence type="ECO:0000256" key="1">
    <source>
        <dbReference type="SAM" id="Phobius"/>
    </source>
</evidence>
<reference evidence="3 5" key="2">
    <citation type="submission" date="2020-07" db="EMBL/GenBank/DDBJ databases">
        <title>Sequencing the genomes of 1000 actinobacteria strains.</title>
        <authorList>
            <person name="Klenk H.-P."/>
        </authorList>
    </citation>
    <scope>NUCLEOTIDE SEQUENCE [LARGE SCALE GENOMIC DNA]</scope>
    <source>
        <strain evidence="3 5">DSM 10309</strain>
    </source>
</reference>
<organism evidence="3 5">
    <name type="scientific">Frigoribacterium faeni</name>
    <dbReference type="NCBI Taxonomy" id="145483"/>
    <lineage>
        <taxon>Bacteria</taxon>
        <taxon>Bacillati</taxon>
        <taxon>Actinomycetota</taxon>
        <taxon>Actinomycetes</taxon>
        <taxon>Micrococcales</taxon>
        <taxon>Microbacteriaceae</taxon>
        <taxon>Frigoribacterium</taxon>
    </lineage>
</organism>
<proteinExistence type="predicted"/>
<sequence>MNNTNRALNRLLVFVVGLVLLAGGAAVAVGALWPDVRDTVSGAASDATGPVSDALSGDQVWILWVVAAASLVLIALLIWFALRQGHGQTGTLLSVDEGSARNEPTGGRLVIDAKVAEQVLEEALGDIPGIVSIDVTAFRVRRENVLRITANARRGASPVDIRRSIDQAVERWDALLGTETPVVIQINGGLRTQMASATRLD</sequence>
<keyword evidence="1" id="KW-1133">Transmembrane helix</keyword>
<name>A0A7W3PHL6_9MICO</name>
<reference evidence="2 4" key="1">
    <citation type="submission" date="2019-07" db="EMBL/GenBank/DDBJ databases">
        <title>Whole genome shotgun sequence of Frigoribacterium faeni NBRC 103066.</title>
        <authorList>
            <person name="Hosoyama A."/>
            <person name="Uohara A."/>
            <person name="Ohji S."/>
            <person name="Ichikawa N."/>
        </authorList>
    </citation>
    <scope>NUCLEOTIDE SEQUENCE [LARGE SCALE GENOMIC DNA]</scope>
    <source>
        <strain evidence="2 4">NBRC 103066</strain>
    </source>
</reference>
<gene>
    <name evidence="3" type="ORF">FB463_000081</name>
    <name evidence="2" type="ORF">FFA01_27350</name>
</gene>
<dbReference type="EMBL" id="BJUV01000037">
    <property type="protein sequence ID" value="GEK84426.1"/>
    <property type="molecule type" value="Genomic_DNA"/>
</dbReference>
<accession>A0A7W3PHL6</accession>
<evidence type="ECO:0000313" key="5">
    <source>
        <dbReference type="Proteomes" id="UP000522688"/>
    </source>
</evidence>
<keyword evidence="1" id="KW-0812">Transmembrane</keyword>
<evidence type="ECO:0000313" key="4">
    <source>
        <dbReference type="Proteomes" id="UP000321154"/>
    </source>
</evidence>
<dbReference type="EMBL" id="JACGWW010000001">
    <property type="protein sequence ID" value="MBA8811857.1"/>
    <property type="molecule type" value="Genomic_DNA"/>
</dbReference>